<feature type="transmembrane region" description="Helical" evidence="6">
    <location>
        <begin position="138"/>
        <end position="167"/>
    </location>
</feature>
<feature type="transmembrane region" description="Helical" evidence="6">
    <location>
        <begin position="368"/>
        <end position="393"/>
    </location>
</feature>
<feature type="transmembrane region" description="Helical" evidence="6">
    <location>
        <begin position="414"/>
        <end position="434"/>
    </location>
</feature>
<evidence type="ECO:0000256" key="3">
    <source>
        <dbReference type="ARBA" id="ARBA00022692"/>
    </source>
</evidence>
<gene>
    <name evidence="7" type="ORF">BBAD15_g11483</name>
</gene>
<feature type="transmembrane region" description="Helical" evidence="6">
    <location>
        <begin position="505"/>
        <end position="524"/>
    </location>
</feature>
<evidence type="ECO:0000313" key="8">
    <source>
        <dbReference type="Proteomes" id="UP000030106"/>
    </source>
</evidence>
<name>A0A0A2V741_BEABA</name>
<dbReference type="GO" id="GO:0016020">
    <property type="term" value="C:membrane"/>
    <property type="evidence" value="ECO:0007669"/>
    <property type="project" value="UniProtKB-SubCell"/>
</dbReference>
<feature type="transmembrane region" description="Helical" evidence="6">
    <location>
        <begin position="254"/>
        <end position="271"/>
    </location>
</feature>
<dbReference type="HOGENOM" id="CLU_004495_6_1_1"/>
<proteinExistence type="predicted"/>
<dbReference type="InterPro" id="IPR002293">
    <property type="entry name" value="AA/rel_permease1"/>
</dbReference>
<dbReference type="STRING" id="1245745.A0A0A2V741"/>
<dbReference type="GO" id="GO:0022857">
    <property type="term" value="F:transmembrane transporter activity"/>
    <property type="evidence" value="ECO:0007669"/>
    <property type="project" value="InterPro"/>
</dbReference>
<comment type="caution">
    <text evidence="7">The sequence shown here is derived from an EMBL/GenBank/DDBJ whole genome shotgun (WGS) entry which is preliminary data.</text>
</comment>
<comment type="subcellular location">
    <subcellularLocation>
        <location evidence="1">Membrane</location>
        <topology evidence="1">Multi-pass membrane protein</topology>
    </subcellularLocation>
</comment>
<organism evidence="7 8">
    <name type="scientific">Beauveria bassiana D1-5</name>
    <dbReference type="NCBI Taxonomy" id="1245745"/>
    <lineage>
        <taxon>Eukaryota</taxon>
        <taxon>Fungi</taxon>
        <taxon>Dikarya</taxon>
        <taxon>Ascomycota</taxon>
        <taxon>Pezizomycotina</taxon>
        <taxon>Sordariomycetes</taxon>
        <taxon>Hypocreomycetidae</taxon>
        <taxon>Hypocreales</taxon>
        <taxon>Cordycipitaceae</taxon>
        <taxon>Beauveria</taxon>
    </lineage>
</organism>
<feature type="transmembrane region" description="Helical" evidence="6">
    <location>
        <begin position="93"/>
        <end position="117"/>
    </location>
</feature>
<dbReference type="PANTHER" id="PTHR45649">
    <property type="entry name" value="AMINO-ACID PERMEASE BAT1"/>
    <property type="match status" value="1"/>
</dbReference>
<dbReference type="PIRSF" id="PIRSF006060">
    <property type="entry name" value="AA_transporter"/>
    <property type="match status" value="1"/>
</dbReference>
<keyword evidence="5 6" id="KW-0472">Membrane</keyword>
<dbReference type="OrthoDB" id="3257095at2759"/>
<protein>
    <submittedName>
        <fullName evidence="7">Choline transport protein</fullName>
    </submittedName>
</protein>
<feature type="transmembrane region" description="Helical" evidence="6">
    <location>
        <begin position="536"/>
        <end position="555"/>
    </location>
</feature>
<dbReference type="Gene3D" id="1.20.1740.10">
    <property type="entry name" value="Amino acid/polyamine transporter I"/>
    <property type="match status" value="1"/>
</dbReference>
<dbReference type="Pfam" id="PF13520">
    <property type="entry name" value="AA_permease_2"/>
    <property type="match status" value="1"/>
</dbReference>
<evidence type="ECO:0000256" key="6">
    <source>
        <dbReference type="SAM" id="Phobius"/>
    </source>
</evidence>
<feature type="transmembrane region" description="Helical" evidence="6">
    <location>
        <begin position="440"/>
        <end position="466"/>
    </location>
</feature>
<accession>A0A0A2V741</accession>
<evidence type="ECO:0000256" key="5">
    <source>
        <dbReference type="ARBA" id="ARBA00023136"/>
    </source>
</evidence>
<feature type="transmembrane region" description="Helical" evidence="6">
    <location>
        <begin position="315"/>
        <end position="337"/>
    </location>
</feature>
<evidence type="ECO:0000313" key="7">
    <source>
        <dbReference type="EMBL" id="KGQ03318.1"/>
    </source>
</evidence>
<dbReference type="PANTHER" id="PTHR45649:SF1">
    <property type="entry name" value="TRANSPORTER, PUTATIVE (EUROFUNG)-RELATED"/>
    <property type="match status" value="1"/>
</dbReference>
<sequence>MASTGHELGNMAAATAKGMRTVTGTINPRREKVSKSDYADREQLARLGKKSVLKRNFGFMSILGFSCTILITWEATLVLSAQGLANGGYAGVLYGYIVVWLGNISVFTTLSELASMAPTSGGQYHWVAMLAPRRCAKFLSYTTGWLAVGGWQGSVASSAFLTGTMIQGMIAMNNVDKYVPQPYQGTLLFWAIMLFAVLINAVVSSALPKFEGLILVLHVLGFFAILIPMVSLGYHGDAQHVFTEFRNGGGWPTQGLSFMVGLVGNVFAFVGKSSPFSPPPLHTMKHTSLTHTGVDAAFHMSEETLNSAVAVPKSIFLSMLINGTTGFAMTVAVLFCIKDLESVLSSPTGFAHMQLFLDSTGSVAGSTVMAAIITILGACATVGMLASTSRVFWSFARDRGLPLWRVLSRVDARTTVPMWAIACTTCIACLLALINLGSATALNAVISLSISCLYLSYFICASLLLYRRTTKGFQMPDTSEMPALANTTGAELVWGPWHLPGALGIINNAISCIYLIVIFFFSFWPGMMNPTAANMNYAAVVTGFILIFSILYYVFWARKEYEGPIIEI</sequence>
<feature type="transmembrane region" description="Helical" evidence="6">
    <location>
        <begin position="214"/>
        <end position="234"/>
    </location>
</feature>
<dbReference type="AlphaFoldDB" id="A0A0A2V741"/>
<feature type="transmembrane region" description="Helical" evidence="6">
    <location>
        <begin position="56"/>
        <end position="73"/>
    </location>
</feature>
<keyword evidence="2" id="KW-0813">Transport</keyword>
<keyword evidence="3 6" id="KW-0812">Transmembrane</keyword>
<dbReference type="Proteomes" id="UP000030106">
    <property type="component" value="Unassembled WGS sequence"/>
</dbReference>
<evidence type="ECO:0000256" key="4">
    <source>
        <dbReference type="ARBA" id="ARBA00022989"/>
    </source>
</evidence>
<evidence type="ECO:0000256" key="2">
    <source>
        <dbReference type="ARBA" id="ARBA00022448"/>
    </source>
</evidence>
<reference evidence="7 8" key="1">
    <citation type="submission" date="2012-10" db="EMBL/GenBank/DDBJ databases">
        <title>Genome sequencing and analysis of entomopathogenic fungi Beauveria bassiana D1-5.</title>
        <authorList>
            <person name="Li Q."/>
            <person name="Wang L."/>
            <person name="Zhang Z."/>
            <person name="Wang Q."/>
            <person name="Ren J."/>
            <person name="Wang M."/>
            <person name="Xu W."/>
            <person name="Wang J."/>
            <person name="Lu Y."/>
            <person name="Du Q."/>
            <person name="Sun Z."/>
        </authorList>
    </citation>
    <scope>NUCLEOTIDE SEQUENCE [LARGE SCALE GENOMIC DNA]</scope>
    <source>
        <strain evidence="7 8">D1-5</strain>
    </source>
</reference>
<dbReference type="EMBL" id="ANFO01001245">
    <property type="protein sequence ID" value="KGQ03318.1"/>
    <property type="molecule type" value="Genomic_DNA"/>
</dbReference>
<feature type="transmembrane region" description="Helical" evidence="6">
    <location>
        <begin position="187"/>
        <end position="207"/>
    </location>
</feature>
<evidence type="ECO:0000256" key="1">
    <source>
        <dbReference type="ARBA" id="ARBA00004141"/>
    </source>
</evidence>
<keyword evidence="4 6" id="KW-1133">Transmembrane helix</keyword>
<dbReference type="eggNOG" id="KOG1289">
    <property type="taxonomic scope" value="Eukaryota"/>
</dbReference>